<dbReference type="Gene3D" id="2.60.40.1760">
    <property type="entry name" value="glycosyl hydrolase (family 31)"/>
    <property type="match status" value="1"/>
</dbReference>
<feature type="domain" description="Glycosyl hydrolase family 31 C-terminal" evidence="5">
    <location>
        <begin position="758"/>
        <end position="847"/>
    </location>
</feature>
<dbReference type="InterPro" id="IPR000322">
    <property type="entry name" value="Glyco_hydro_31_TIM"/>
</dbReference>
<dbReference type="SUPFAM" id="SSF51445">
    <property type="entry name" value="(Trans)glycosidases"/>
    <property type="match status" value="1"/>
</dbReference>
<dbReference type="HOGENOM" id="CLU_000631_9_0_1"/>
<organism evidence="6 7">
    <name type="scientific">Pseudozyma hubeiensis (strain SY62)</name>
    <name type="common">Yeast</name>
    <dbReference type="NCBI Taxonomy" id="1305764"/>
    <lineage>
        <taxon>Eukaryota</taxon>
        <taxon>Fungi</taxon>
        <taxon>Dikarya</taxon>
        <taxon>Basidiomycota</taxon>
        <taxon>Ustilaginomycotina</taxon>
        <taxon>Ustilaginomycetes</taxon>
        <taxon>Ustilaginales</taxon>
        <taxon>Ustilaginaceae</taxon>
        <taxon>Pseudozyma</taxon>
    </lineage>
</organism>
<dbReference type="PANTHER" id="PTHR22762:SF165">
    <property type="entry name" value="PUTATIVE (AFU_ORTHOLOGUE AFUA_1G06560)-RELATED"/>
    <property type="match status" value="1"/>
</dbReference>
<dbReference type="InterPro" id="IPR013780">
    <property type="entry name" value="Glyco_hydro_b"/>
</dbReference>
<dbReference type="RefSeq" id="XP_012186206.1">
    <property type="nucleotide sequence ID" value="XM_012330816.1"/>
</dbReference>
<comment type="similarity">
    <text evidence="1 2">Belongs to the glycosyl hydrolase 31 family.</text>
</comment>
<evidence type="ECO:0000259" key="4">
    <source>
        <dbReference type="Pfam" id="PF13802"/>
    </source>
</evidence>
<gene>
    <name evidence="6" type="ORF">PHSY_000173</name>
</gene>
<dbReference type="GO" id="GO:0004553">
    <property type="term" value="F:hydrolase activity, hydrolyzing O-glycosyl compounds"/>
    <property type="evidence" value="ECO:0007669"/>
    <property type="project" value="InterPro"/>
</dbReference>
<name>R9NVV7_PSEHS</name>
<dbReference type="PANTHER" id="PTHR22762">
    <property type="entry name" value="ALPHA-GLUCOSIDASE"/>
    <property type="match status" value="1"/>
</dbReference>
<dbReference type="InterPro" id="IPR048395">
    <property type="entry name" value="Glyco_hydro_31_C"/>
</dbReference>
<dbReference type="Pfam" id="PF21365">
    <property type="entry name" value="Glyco_hydro_31_3rd"/>
    <property type="match status" value="1"/>
</dbReference>
<sequence>MVRDFTALKVSRTLLRLGRGASGDRSASKRRNGIAGGKLASARNVRAGDRLRVSAYVCASVCMTFGPDSRDQQASCEAREHYGPLIRPLLLAAKSFRMKQPLRIFCVLRDSDTHSIFNMLVERPLTNLTPVSQQPADAFKLSNSQGFEWSLSFLTPTLLKIVVVGPNHPLPQQSNVQWNNKPLAVSAKIDAAAKKAFLSVEGLTREVTVQWDDTPLVDVYETVHGSNEKVLIFGDSPHKSYCYSDNGFTRHTRFQMNNLHVGLGEKAAPLDLTRRSFSITGSDSASYDAYLTDPLYKHTPFLMSLPKPFDAEGNRQPLTSVVGIYSASNSDANWDVGRYIDEPWGIFKKHTQDYGGLEEYILIGEQAQQVVTQFSDLVGRPQLVPRDWLGYLASGMGLGESDEPIAQELLSGFPGTCKHHDIPCSAIHLSSGYTVDNDGNRLVFTMNKRRYPDFAEMVKTFHKAGIRVTPNIKPYVMQRHPHYQKLHDAGALFTDPNNDNKPVVTRIWSSGIGCTELGSWVDMTSKAGREWWRQGALELCKLGVDSLWNDNNEYFLFDDAYICKNELADDSKSDGNRTGKPTPIGHLGRMTNTELMARESYHALATQHPDRRPFVLTRSANVGTQKWAASTWSGDNRTSWHNLRGSIAMNLNAQMSLLQSYGNDIGGFAGPLPSPELFVRWIQSGVTQPRFCIHSFKPCKEDPTGVKLNNLPWMYPEVVDIIRTTIKRRYEMLPYINNLNWRSHLAAEPMNTWLGWGEFAADPEVYQKEVLEGFDYWVGHGQLLVAGAYHENELTRRVYLPAAGKEDTKVYYDTHAPFGVYKAGQWVDNVSTPLAHFAVFAREGTVIPVGLPKNTLTQSEGIATLTGSGTKVLTEEEGGQCAHDDWRGVEIFPSPADASSPAKYTYTWIEDDGVSAKPVTAEIKLEISSNKDEVSVKATAAKNGFAPLWGNTLWVILPRPDVRKVQGASMTMMYKGQTAYAITVAGL</sequence>
<feature type="domain" description="Glycoside hydrolase family 31 N-terminal" evidence="4">
    <location>
        <begin position="181"/>
        <end position="305"/>
    </location>
</feature>
<dbReference type="CDD" id="cd06599">
    <property type="entry name" value="GH31_glycosidase_Aec37"/>
    <property type="match status" value="1"/>
</dbReference>
<dbReference type="STRING" id="1305764.R9NVV7"/>
<dbReference type="OrthoDB" id="1334205at2759"/>
<dbReference type="Pfam" id="PF13802">
    <property type="entry name" value="Gal_mutarotas_2"/>
    <property type="match status" value="1"/>
</dbReference>
<evidence type="ECO:0000313" key="6">
    <source>
        <dbReference type="EMBL" id="GAC92619.1"/>
    </source>
</evidence>
<dbReference type="SUPFAM" id="SSF74650">
    <property type="entry name" value="Galactose mutarotase-like"/>
    <property type="match status" value="1"/>
</dbReference>
<protein>
    <submittedName>
        <fullName evidence="6">Glycoside hydrolase</fullName>
    </submittedName>
</protein>
<evidence type="ECO:0000256" key="1">
    <source>
        <dbReference type="ARBA" id="ARBA00007806"/>
    </source>
</evidence>
<evidence type="ECO:0000259" key="3">
    <source>
        <dbReference type="Pfam" id="PF01055"/>
    </source>
</evidence>
<dbReference type="InterPro" id="IPR011013">
    <property type="entry name" value="Gal_mutarotase_sf_dom"/>
</dbReference>
<dbReference type="GO" id="GO:0030246">
    <property type="term" value="F:carbohydrate binding"/>
    <property type="evidence" value="ECO:0007669"/>
    <property type="project" value="InterPro"/>
</dbReference>
<dbReference type="Proteomes" id="UP000014071">
    <property type="component" value="Unassembled WGS sequence"/>
</dbReference>
<dbReference type="GO" id="GO:0005975">
    <property type="term" value="P:carbohydrate metabolic process"/>
    <property type="evidence" value="ECO:0007669"/>
    <property type="project" value="InterPro"/>
</dbReference>
<keyword evidence="2 6" id="KW-0378">Hydrolase</keyword>
<keyword evidence="7" id="KW-1185">Reference proteome</keyword>
<feature type="domain" description="Glycoside hydrolase family 31 TIM barrel" evidence="3">
    <location>
        <begin position="382"/>
        <end position="738"/>
    </location>
</feature>
<dbReference type="GeneID" id="24105485"/>
<evidence type="ECO:0000259" key="5">
    <source>
        <dbReference type="Pfam" id="PF21365"/>
    </source>
</evidence>
<dbReference type="AlphaFoldDB" id="R9NVV7"/>
<proteinExistence type="inferred from homology"/>
<dbReference type="Gene3D" id="2.60.40.1180">
    <property type="entry name" value="Golgi alpha-mannosidase II"/>
    <property type="match status" value="1"/>
</dbReference>
<dbReference type="Pfam" id="PF01055">
    <property type="entry name" value="Glyco_hydro_31_2nd"/>
    <property type="match status" value="1"/>
</dbReference>
<reference evidence="7" key="1">
    <citation type="journal article" date="2013" name="Genome Announc.">
        <title>Draft genome sequence of the basidiomycetous yeast-like fungus Pseudozyma hubeiensis SY62, which produces an abundant amount of the biosurfactant mannosylerythritol lipids.</title>
        <authorList>
            <person name="Konishi M."/>
            <person name="Hatada Y."/>
            <person name="Horiuchi J."/>
        </authorList>
    </citation>
    <scope>NUCLEOTIDE SEQUENCE [LARGE SCALE GENOMIC DNA]</scope>
    <source>
        <strain evidence="7">SY62</strain>
    </source>
</reference>
<dbReference type="eggNOG" id="KOG1066">
    <property type="taxonomic scope" value="Eukaryota"/>
</dbReference>
<evidence type="ECO:0000313" key="7">
    <source>
        <dbReference type="Proteomes" id="UP000014071"/>
    </source>
</evidence>
<dbReference type="CDD" id="cd14752">
    <property type="entry name" value="GH31_N"/>
    <property type="match status" value="1"/>
</dbReference>
<dbReference type="Gene3D" id="3.20.20.80">
    <property type="entry name" value="Glycosidases"/>
    <property type="match status" value="1"/>
</dbReference>
<accession>R9NVV7</accession>
<keyword evidence="2" id="KW-0326">Glycosidase</keyword>
<evidence type="ECO:0000256" key="2">
    <source>
        <dbReference type="RuleBase" id="RU361185"/>
    </source>
</evidence>
<dbReference type="EMBL" id="DF238767">
    <property type="protein sequence ID" value="GAC92619.1"/>
    <property type="molecule type" value="Genomic_DNA"/>
</dbReference>
<dbReference type="InterPro" id="IPR017853">
    <property type="entry name" value="GH"/>
</dbReference>
<dbReference type="InterPro" id="IPR025887">
    <property type="entry name" value="Glyco_hydro_31_N_dom"/>
</dbReference>